<dbReference type="InterPro" id="IPR027417">
    <property type="entry name" value="P-loop_NTPase"/>
</dbReference>
<keyword evidence="2" id="KW-1185">Reference proteome</keyword>
<name>A0A5A7QCV1_STRAF</name>
<comment type="caution">
    <text evidence="1">The sequence shown here is derived from an EMBL/GenBank/DDBJ whole genome shotgun (WGS) entry which is preliminary data.</text>
</comment>
<evidence type="ECO:0000313" key="2">
    <source>
        <dbReference type="Proteomes" id="UP000325081"/>
    </source>
</evidence>
<accession>A0A5A7QCV1</accession>
<dbReference type="InterPro" id="IPR052796">
    <property type="entry name" value="Nod_factor_sulfotransferase"/>
</dbReference>
<protein>
    <submittedName>
        <fullName evidence="1">P-loop containing nucleoside triphosphatehydrolases superfamily protein</fullName>
    </submittedName>
</protein>
<organism evidence="1 2">
    <name type="scientific">Striga asiatica</name>
    <name type="common">Asiatic witchweed</name>
    <name type="synonym">Buchnera asiatica</name>
    <dbReference type="NCBI Taxonomy" id="4170"/>
    <lineage>
        <taxon>Eukaryota</taxon>
        <taxon>Viridiplantae</taxon>
        <taxon>Streptophyta</taxon>
        <taxon>Embryophyta</taxon>
        <taxon>Tracheophyta</taxon>
        <taxon>Spermatophyta</taxon>
        <taxon>Magnoliopsida</taxon>
        <taxon>eudicotyledons</taxon>
        <taxon>Gunneridae</taxon>
        <taxon>Pentapetalae</taxon>
        <taxon>asterids</taxon>
        <taxon>lamiids</taxon>
        <taxon>Lamiales</taxon>
        <taxon>Orobanchaceae</taxon>
        <taxon>Buchnereae</taxon>
        <taxon>Striga</taxon>
    </lineage>
</organism>
<feature type="non-terminal residue" evidence="1">
    <location>
        <position position="140"/>
    </location>
</feature>
<keyword evidence="1" id="KW-0378">Hydrolase</keyword>
<reference evidence="2" key="1">
    <citation type="journal article" date="2019" name="Curr. Biol.">
        <title>Genome Sequence of Striga asiatica Provides Insight into the Evolution of Plant Parasitism.</title>
        <authorList>
            <person name="Yoshida S."/>
            <person name="Kim S."/>
            <person name="Wafula E.K."/>
            <person name="Tanskanen J."/>
            <person name="Kim Y.M."/>
            <person name="Honaas L."/>
            <person name="Yang Z."/>
            <person name="Spallek T."/>
            <person name="Conn C.E."/>
            <person name="Ichihashi Y."/>
            <person name="Cheong K."/>
            <person name="Cui S."/>
            <person name="Der J.P."/>
            <person name="Gundlach H."/>
            <person name="Jiao Y."/>
            <person name="Hori C."/>
            <person name="Ishida J.K."/>
            <person name="Kasahara H."/>
            <person name="Kiba T."/>
            <person name="Kim M.S."/>
            <person name="Koo N."/>
            <person name="Laohavisit A."/>
            <person name="Lee Y.H."/>
            <person name="Lumba S."/>
            <person name="McCourt P."/>
            <person name="Mortimer J.C."/>
            <person name="Mutuku J.M."/>
            <person name="Nomura T."/>
            <person name="Sasaki-Sekimoto Y."/>
            <person name="Seto Y."/>
            <person name="Wang Y."/>
            <person name="Wakatake T."/>
            <person name="Sakakibara H."/>
            <person name="Demura T."/>
            <person name="Yamaguchi S."/>
            <person name="Yoneyama K."/>
            <person name="Manabe R.I."/>
            <person name="Nelson D.C."/>
            <person name="Schulman A.H."/>
            <person name="Timko M.P."/>
            <person name="dePamphilis C.W."/>
            <person name="Choi D."/>
            <person name="Shirasu K."/>
        </authorList>
    </citation>
    <scope>NUCLEOTIDE SEQUENCE [LARGE SCALE GENOMIC DNA]</scope>
    <source>
        <strain evidence="2">cv. UVA1</strain>
    </source>
</reference>
<dbReference type="GO" id="GO:0016787">
    <property type="term" value="F:hydrolase activity"/>
    <property type="evidence" value="ECO:0007669"/>
    <property type="project" value="UniProtKB-KW"/>
</dbReference>
<dbReference type="EMBL" id="BKCP01006294">
    <property type="protein sequence ID" value="GER42197.1"/>
    <property type="molecule type" value="Genomic_DNA"/>
</dbReference>
<sequence>MQHHEKIVEYFNSRGVSAIFLFRKNLLRRMISAEILASYKPTINTTLLIPNLMQVEDMVNKSLQYFNSTRHIILYYEDIIKNRTKLLDVQNFLRVPIQNLNSRQVKIHKGSLSSQVENWGEIENALKGTRYESFLNEDYK</sequence>
<dbReference type="Proteomes" id="UP000325081">
    <property type="component" value="Unassembled WGS sequence"/>
</dbReference>
<dbReference type="PANTHER" id="PTHR32175:SF0">
    <property type="entry name" value="SULFOTRANSFERASE"/>
    <property type="match status" value="1"/>
</dbReference>
<proteinExistence type="predicted"/>
<gene>
    <name evidence="1" type="ORF">STAS_18968</name>
</gene>
<evidence type="ECO:0000313" key="1">
    <source>
        <dbReference type="EMBL" id="GER42197.1"/>
    </source>
</evidence>
<dbReference type="PANTHER" id="PTHR32175">
    <property type="entry name" value="PROTEIN, PUTATIVE, EXPRESSED-RELATED"/>
    <property type="match status" value="1"/>
</dbReference>
<dbReference type="OrthoDB" id="2015035at2759"/>
<dbReference type="AlphaFoldDB" id="A0A5A7QCV1"/>
<dbReference type="Gene3D" id="3.40.50.300">
    <property type="entry name" value="P-loop containing nucleotide triphosphate hydrolases"/>
    <property type="match status" value="1"/>
</dbReference>